<comment type="similarity">
    <text evidence="2">Belongs to the CcmC/CycZ/HelC family.</text>
</comment>
<organism evidence="10 11">
    <name type="scientific">Eiseniibacteriota bacterium</name>
    <dbReference type="NCBI Taxonomy" id="2212470"/>
    <lineage>
        <taxon>Bacteria</taxon>
        <taxon>Candidatus Eiseniibacteriota</taxon>
    </lineage>
</organism>
<comment type="caution">
    <text evidence="10">The sequence shown here is derived from an EMBL/GenBank/DDBJ whole genome shotgun (WGS) entry which is preliminary data.</text>
</comment>
<dbReference type="InterPro" id="IPR002541">
    <property type="entry name" value="Cyt_c_assembly"/>
</dbReference>
<feature type="domain" description="Cytochrome c assembly protein" evidence="9">
    <location>
        <begin position="19"/>
        <end position="170"/>
    </location>
</feature>
<dbReference type="GO" id="GO:0020037">
    <property type="term" value="F:heme binding"/>
    <property type="evidence" value="ECO:0007669"/>
    <property type="project" value="InterPro"/>
</dbReference>
<sequence length="236" mass="26956">MNSSGKAMRLSRVLDALAIVLIPVALYMALLYAPAEKTMKEVQRIFYFHVPAAMMGFLGFMLVLVCSILYVAKGRRRYDAMALAGAEVGWLFTTLVLLTGPVWARSAWGAWWTWDARLSSTLVLWLIYGAYLILRSLMADDLRMRRYAAVLGIMGALNVPIVYFSVFWWTTQHPKLFIAQAEKMHPAMSLSLQVCTVAMLCLFLSLFVKRFLLEIMRIETEDLVEASRDLIEEQRR</sequence>
<evidence type="ECO:0000256" key="3">
    <source>
        <dbReference type="ARBA" id="ARBA00016463"/>
    </source>
</evidence>
<evidence type="ECO:0000313" key="11">
    <source>
        <dbReference type="Proteomes" id="UP000777784"/>
    </source>
</evidence>
<feature type="transmembrane region" description="Helical" evidence="8">
    <location>
        <begin position="45"/>
        <end position="71"/>
    </location>
</feature>
<evidence type="ECO:0000259" key="9">
    <source>
        <dbReference type="Pfam" id="PF01578"/>
    </source>
</evidence>
<dbReference type="PANTHER" id="PTHR30071">
    <property type="entry name" value="HEME EXPORTER PROTEIN C"/>
    <property type="match status" value="1"/>
</dbReference>
<evidence type="ECO:0000256" key="2">
    <source>
        <dbReference type="ARBA" id="ARBA00005840"/>
    </source>
</evidence>
<evidence type="ECO:0000256" key="6">
    <source>
        <dbReference type="ARBA" id="ARBA00022989"/>
    </source>
</evidence>
<dbReference type="EMBL" id="JAHJDP010000012">
    <property type="protein sequence ID" value="MBU2689599.1"/>
    <property type="molecule type" value="Genomic_DNA"/>
</dbReference>
<keyword evidence="5" id="KW-0201">Cytochrome c-type biogenesis</keyword>
<dbReference type="InterPro" id="IPR045062">
    <property type="entry name" value="Cyt_c_biogenesis_CcsA/CcmC"/>
</dbReference>
<dbReference type="PANTHER" id="PTHR30071:SF1">
    <property type="entry name" value="CYTOCHROME B_B6 PROTEIN-RELATED"/>
    <property type="match status" value="1"/>
</dbReference>
<dbReference type="Pfam" id="PF01578">
    <property type="entry name" value="Cytochrom_C_asm"/>
    <property type="match status" value="1"/>
</dbReference>
<evidence type="ECO:0000256" key="1">
    <source>
        <dbReference type="ARBA" id="ARBA00004141"/>
    </source>
</evidence>
<feature type="transmembrane region" description="Helical" evidence="8">
    <location>
        <begin position="12"/>
        <end position="33"/>
    </location>
</feature>
<comment type="subcellular location">
    <subcellularLocation>
        <location evidence="1">Membrane</location>
        <topology evidence="1">Multi-pass membrane protein</topology>
    </subcellularLocation>
</comment>
<keyword evidence="7 8" id="KW-0472">Membrane</keyword>
<feature type="transmembrane region" description="Helical" evidence="8">
    <location>
        <begin position="190"/>
        <end position="208"/>
    </location>
</feature>
<dbReference type="PRINTS" id="PR01386">
    <property type="entry name" value="CCMCBIOGNSIS"/>
</dbReference>
<proteinExistence type="inferred from homology"/>
<dbReference type="GO" id="GO:0015232">
    <property type="term" value="F:heme transmembrane transporter activity"/>
    <property type="evidence" value="ECO:0007669"/>
    <property type="project" value="InterPro"/>
</dbReference>
<name>A0A948RWL7_UNCEI</name>
<accession>A0A948RWL7</accession>
<evidence type="ECO:0000256" key="5">
    <source>
        <dbReference type="ARBA" id="ARBA00022748"/>
    </source>
</evidence>
<dbReference type="GO" id="GO:0017004">
    <property type="term" value="P:cytochrome complex assembly"/>
    <property type="evidence" value="ECO:0007669"/>
    <property type="project" value="UniProtKB-KW"/>
</dbReference>
<evidence type="ECO:0000256" key="8">
    <source>
        <dbReference type="SAM" id="Phobius"/>
    </source>
</evidence>
<keyword evidence="4 8" id="KW-0812">Transmembrane</keyword>
<protein>
    <recommendedName>
        <fullName evidence="3">Heme exporter protein C</fullName>
    </recommendedName>
</protein>
<dbReference type="InterPro" id="IPR003557">
    <property type="entry name" value="Cyt_c_biogenesis_CcmC"/>
</dbReference>
<evidence type="ECO:0000313" key="10">
    <source>
        <dbReference type="EMBL" id="MBU2689599.1"/>
    </source>
</evidence>
<keyword evidence="6 8" id="KW-1133">Transmembrane helix</keyword>
<dbReference type="AlphaFoldDB" id="A0A948RWL7"/>
<dbReference type="GO" id="GO:0005886">
    <property type="term" value="C:plasma membrane"/>
    <property type="evidence" value="ECO:0007669"/>
    <property type="project" value="TreeGrafter"/>
</dbReference>
<evidence type="ECO:0000256" key="4">
    <source>
        <dbReference type="ARBA" id="ARBA00022692"/>
    </source>
</evidence>
<reference evidence="10" key="1">
    <citation type="submission" date="2021-05" db="EMBL/GenBank/DDBJ databases">
        <title>Energy efficiency and biological interactions define the core microbiome of deep oligotrophic groundwater.</title>
        <authorList>
            <person name="Mehrshad M."/>
            <person name="Lopez-Fernandez M."/>
            <person name="Bell E."/>
            <person name="Bernier-Latmani R."/>
            <person name="Bertilsson S."/>
            <person name="Dopson M."/>
        </authorList>
    </citation>
    <scope>NUCLEOTIDE SEQUENCE</scope>
    <source>
        <strain evidence="10">Modern_marine.mb.64</strain>
    </source>
</reference>
<feature type="transmembrane region" description="Helical" evidence="8">
    <location>
        <begin position="116"/>
        <end position="134"/>
    </location>
</feature>
<feature type="transmembrane region" description="Helical" evidence="8">
    <location>
        <begin position="83"/>
        <end position="104"/>
    </location>
</feature>
<feature type="transmembrane region" description="Helical" evidence="8">
    <location>
        <begin position="146"/>
        <end position="170"/>
    </location>
</feature>
<evidence type="ECO:0000256" key="7">
    <source>
        <dbReference type="ARBA" id="ARBA00023136"/>
    </source>
</evidence>
<dbReference type="Proteomes" id="UP000777784">
    <property type="component" value="Unassembled WGS sequence"/>
</dbReference>
<gene>
    <name evidence="10" type="primary">ccsA</name>
    <name evidence="10" type="ORF">KJ970_01605</name>
</gene>